<feature type="compositionally biased region" description="Basic and acidic residues" evidence="2">
    <location>
        <begin position="167"/>
        <end position="178"/>
    </location>
</feature>
<dbReference type="InterPro" id="IPR050267">
    <property type="entry name" value="Anti-sigma-factor_SerPK"/>
</dbReference>
<dbReference type="RefSeq" id="WP_254570876.1">
    <property type="nucleotide sequence ID" value="NZ_CP098502.1"/>
</dbReference>
<reference evidence="4 5" key="1">
    <citation type="submission" date="2022-06" db="EMBL/GenBank/DDBJ databases">
        <title>Paraconexibacter antarcticus.</title>
        <authorList>
            <person name="Kim C.S."/>
        </authorList>
    </citation>
    <scope>NUCLEOTIDE SEQUENCE [LARGE SCALE GENOMIC DNA]</scope>
    <source>
        <strain evidence="4 5">02-257</strain>
    </source>
</reference>
<evidence type="ECO:0000313" key="5">
    <source>
        <dbReference type="Proteomes" id="UP001056035"/>
    </source>
</evidence>
<dbReference type="GO" id="GO:0005524">
    <property type="term" value="F:ATP binding"/>
    <property type="evidence" value="ECO:0007669"/>
    <property type="project" value="UniProtKB-KW"/>
</dbReference>
<accession>A0ABY5DQ65</accession>
<dbReference type="Proteomes" id="UP001056035">
    <property type="component" value="Chromosome"/>
</dbReference>
<evidence type="ECO:0000256" key="2">
    <source>
        <dbReference type="SAM" id="MobiDB-lite"/>
    </source>
</evidence>
<proteinExistence type="predicted"/>
<evidence type="ECO:0000313" key="4">
    <source>
        <dbReference type="EMBL" id="UTI64163.1"/>
    </source>
</evidence>
<evidence type="ECO:0000256" key="1">
    <source>
        <dbReference type="ARBA" id="ARBA00022527"/>
    </source>
</evidence>
<protein>
    <submittedName>
        <fullName evidence="4">ATP-binding protein</fullName>
    </submittedName>
</protein>
<dbReference type="InterPro" id="IPR036890">
    <property type="entry name" value="HATPase_C_sf"/>
</dbReference>
<dbReference type="EMBL" id="CP098502">
    <property type="protein sequence ID" value="UTI64163.1"/>
    <property type="molecule type" value="Genomic_DNA"/>
</dbReference>
<gene>
    <name evidence="4" type="ORF">NBH00_22845</name>
</gene>
<dbReference type="Gene3D" id="3.30.565.10">
    <property type="entry name" value="Histidine kinase-like ATPase, C-terminal domain"/>
    <property type="match status" value="1"/>
</dbReference>
<feature type="domain" description="Histidine kinase/HSP90-like ATPase" evidence="3">
    <location>
        <begin position="33"/>
        <end position="136"/>
    </location>
</feature>
<dbReference type="Pfam" id="PF13581">
    <property type="entry name" value="HATPase_c_2"/>
    <property type="match status" value="1"/>
</dbReference>
<dbReference type="PANTHER" id="PTHR35526">
    <property type="entry name" value="ANTI-SIGMA-F FACTOR RSBW-RELATED"/>
    <property type="match status" value="1"/>
</dbReference>
<dbReference type="PANTHER" id="PTHR35526:SF3">
    <property type="entry name" value="ANTI-SIGMA-F FACTOR RSBW"/>
    <property type="match status" value="1"/>
</dbReference>
<dbReference type="SMART" id="SM00387">
    <property type="entry name" value="HATPase_c"/>
    <property type="match status" value="1"/>
</dbReference>
<name>A0ABY5DQ65_9ACTN</name>
<keyword evidence="1" id="KW-0808">Transferase</keyword>
<dbReference type="CDD" id="cd16936">
    <property type="entry name" value="HATPase_RsbW-like"/>
    <property type="match status" value="1"/>
</dbReference>
<keyword evidence="4" id="KW-0547">Nucleotide-binding</keyword>
<feature type="region of interest" description="Disordered" evidence="2">
    <location>
        <begin position="138"/>
        <end position="178"/>
    </location>
</feature>
<keyword evidence="1" id="KW-0418">Kinase</keyword>
<dbReference type="SUPFAM" id="SSF55874">
    <property type="entry name" value="ATPase domain of HSP90 chaperone/DNA topoisomerase II/histidine kinase"/>
    <property type="match status" value="1"/>
</dbReference>
<sequence>MLWLSDIRLPASPVHVRRARDVVDVLAPSVGGELRDDLRLLISELATNAIRHGRDESSPVPDPDIRIRLGVEADIVRVEVHDRGPGFEHVPRGPHAQPGSGWGVHFVHTLAERWGAGHDESGTWIVWFEVRLPSPHRSTMTYGQRAVDGDPLPAGDRTGAGRPSAAHGDHRDEYATAG</sequence>
<evidence type="ECO:0000259" key="3">
    <source>
        <dbReference type="SMART" id="SM00387"/>
    </source>
</evidence>
<dbReference type="InterPro" id="IPR003594">
    <property type="entry name" value="HATPase_dom"/>
</dbReference>
<keyword evidence="1" id="KW-0723">Serine/threonine-protein kinase</keyword>
<keyword evidence="4" id="KW-0067">ATP-binding</keyword>
<keyword evidence="5" id="KW-1185">Reference proteome</keyword>
<organism evidence="4 5">
    <name type="scientific">Paraconexibacter antarcticus</name>
    <dbReference type="NCBI Taxonomy" id="2949664"/>
    <lineage>
        <taxon>Bacteria</taxon>
        <taxon>Bacillati</taxon>
        <taxon>Actinomycetota</taxon>
        <taxon>Thermoleophilia</taxon>
        <taxon>Solirubrobacterales</taxon>
        <taxon>Paraconexibacteraceae</taxon>
        <taxon>Paraconexibacter</taxon>
    </lineage>
</organism>